<sequence length="275" mass="29958">MKTHKFFIPILCLLCCSTTLASSSSDSERTLSNPGSPVRHSSPRTSPTIAISAPSLTHFVRFDDIVQRPGQSTRPTRPTPTAHLVKKTREPNPNSLSAQLERSRAYFRKEREEKSSAARWTPLHKEAQRSQAVNVYVNNKPARAKPTGAGVPAGGSASPVRPLTLYFPVTSQGDPLLAGHPISEEHPIFGPQSYKFKKRRKTQIKGSGAGRGGDSDGDWTPASDRALAKQKAEAKQKAKEKAMAKATTAYKDKGKGKAVAELEPRPKMRKLIDLG</sequence>
<feature type="compositionally biased region" description="Basic and acidic residues" evidence="1">
    <location>
        <begin position="226"/>
        <end position="243"/>
    </location>
</feature>
<feature type="compositionally biased region" description="Basic and acidic residues" evidence="1">
    <location>
        <begin position="250"/>
        <end position="275"/>
    </location>
</feature>
<gene>
    <name evidence="3" type="ORF">BCV69DRAFT_306841</name>
</gene>
<feature type="region of interest" description="Disordered" evidence="1">
    <location>
        <begin position="23"/>
        <end position="50"/>
    </location>
</feature>
<feature type="region of interest" description="Disordered" evidence="1">
    <location>
        <begin position="107"/>
        <end position="126"/>
    </location>
</feature>
<feature type="region of interest" description="Disordered" evidence="1">
    <location>
        <begin position="66"/>
        <end position="100"/>
    </location>
</feature>
<dbReference type="AlphaFoldDB" id="A0A316UA60"/>
<name>A0A316UA60_9BASI</name>
<dbReference type="EMBL" id="KZ819324">
    <property type="protein sequence ID" value="PWN21728.1"/>
    <property type="molecule type" value="Genomic_DNA"/>
</dbReference>
<evidence type="ECO:0000313" key="4">
    <source>
        <dbReference type="Proteomes" id="UP000245942"/>
    </source>
</evidence>
<organism evidence="3 4">
    <name type="scientific">Pseudomicrostroma glucosiphilum</name>
    <dbReference type="NCBI Taxonomy" id="1684307"/>
    <lineage>
        <taxon>Eukaryota</taxon>
        <taxon>Fungi</taxon>
        <taxon>Dikarya</taxon>
        <taxon>Basidiomycota</taxon>
        <taxon>Ustilaginomycotina</taxon>
        <taxon>Exobasidiomycetes</taxon>
        <taxon>Microstromatales</taxon>
        <taxon>Microstromatales incertae sedis</taxon>
        <taxon>Pseudomicrostroma</taxon>
    </lineage>
</organism>
<proteinExistence type="predicted"/>
<evidence type="ECO:0000313" key="3">
    <source>
        <dbReference type="EMBL" id="PWN21728.1"/>
    </source>
</evidence>
<accession>A0A316UA60</accession>
<dbReference type="GeneID" id="37016424"/>
<feature type="region of interest" description="Disordered" evidence="1">
    <location>
        <begin position="196"/>
        <end position="275"/>
    </location>
</feature>
<dbReference type="Proteomes" id="UP000245942">
    <property type="component" value="Unassembled WGS sequence"/>
</dbReference>
<keyword evidence="2" id="KW-0732">Signal</keyword>
<feature type="signal peptide" evidence="2">
    <location>
        <begin position="1"/>
        <end position="23"/>
    </location>
</feature>
<evidence type="ECO:0000256" key="1">
    <source>
        <dbReference type="SAM" id="MobiDB-lite"/>
    </source>
</evidence>
<feature type="chain" id="PRO_5016462224" evidence="2">
    <location>
        <begin position="24"/>
        <end position="275"/>
    </location>
</feature>
<keyword evidence="4" id="KW-1185">Reference proteome</keyword>
<feature type="compositionally biased region" description="Basic and acidic residues" evidence="1">
    <location>
        <begin position="107"/>
        <end position="116"/>
    </location>
</feature>
<protein>
    <submittedName>
        <fullName evidence="3">Uncharacterized protein</fullName>
    </submittedName>
</protein>
<feature type="compositionally biased region" description="Polar residues" evidence="1">
    <location>
        <begin position="91"/>
        <end position="100"/>
    </location>
</feature>
<evidence type="ECO:0000256" key="2">
    <source>
        <dbReference type="SAM" id="SignalP"/>
    </source>
</evidence>
<dbReference type="RefSeq" id="XP_025348888.1">
    <property type="nucleotide sequence ID" value="XM_025494690.1"/>
</dbReference>
<reference evidence="3 4" key="1">
    <citation type="journal article" date="2018" name="Mol. Biol. Evol.">
        <title>Broad Genomic Sampling Reveals a Smut Pathogenic Ancestry of the Fungal Clade Ustilaginomycotina.</title>
        <authorList>
            <person name="Kijpornyongpan T."/>
            <person name="Mondo S.J."/>
            <person name="Barry K."/>
            <person name="Sandor L."/>
            <person name="Lee J."/>
            <person name="Lipzen A."/>
            <person name="Pangilinan J."/>
            <person name="LaButti K."/>
            <person name="Hainaut M."/>
            <person name="Henrissat B."/>
            <person name="Grigoriev I.V."/>
            <person name="Spatafora J.W."/>
            <person name="Aime M.C."/>
        </authorList>
    </citation>
    <scope>NUCLEOTIDE SEQUENCE [LARGE SCALE GENOMIC DNA]</scope>
    <source>
        <strain evidence="3 4">MCA 4718</strain>
    </source>
</reference>